<sequence length="1002" mass="103363">MGIVGLAQTADVQIIHNSADAAASTVDIYVDGNLALNDFAFRTATPFIPLDADVQIEIAVAPGDSDSVMDAIATFPVTLTSGETYVVVADGIVDTPNYNPAPGFNLEIYDMGQQAAGDPMNTDVLVHHGSTDAPTVDIVEVGAGAGTIVNDLSYTDFQGYLPLPTADYALEVRDQTGTVTVAAYEAPLATLGLDGAAVVAVASGFLNPAVNSDGPAFGVFVATPAGGPLVELPTSTARVQVIHNSADLAATQVDVYLGDTRIIDDFEFRTASPYVDLPAGVGINIGIANGGSASSADVFANFPLTLTRNETYSVVADGIISTGSYNPSPSFGLEIFAGAREAATDPSRVDVLIHHGSTDAPTVDIFETLIGVGLIANDLSYTDFRSSYLELPNLNYAIEVRDETGTATVAAYDLPIADLGIEGLGVTAVASGFLDPSNNLDGPAFGIFVALPAGGPLVELPTSTARVQVIHNSADAAAEQVDVYIDGALALDNFTFRNATPFIDLNAGVTTEIAIAPAASTDVSEAIATFPVVLAVDETYVVVADGIVSPTGYDPAPAFGLEVYDMGREVASDPTQIDLLVHHGSTDAPTVDIVEVGVGAGTIVDDLAYTEFQGYLELDSNDYALEVRDETGTVTVAAYEAPLASLGLDGGAAVAVASGFLNPANNSDGAAFGIWVALPTGGEMIPLPISTARLQVIHNSADLAASEVDVYIGGALALDGFAFRTATPFIDFPSSIPVDIAVAPGNSTDVGDAIATFPVTLTRNGTFVVVADGIVSETGYDPAPAFGLEVYSAGREEASDPANTDVLVHHGSTDAPTVDVVEVGVGAGTIVDDLAYTDFQGYLELPTDDYIIEVRDETGTATVASYGAPLETLGLNGAAITVVASGFLNPANNSDGPAFGLWVALEAGGDLIELPTETLSTDDFQVNELAIYPNPATNLINIRGLNAAGVTIQMVDLQGRTVLEANLDANSQIDVSNLSAGLYQMVIRNGNQVLGSRKLIKR</sequence>
<dbReference type="Proteomes" id="UP000239800">
    <property type="component" value="Unassembled WGS sequence"/>
</dbReference>
<dbReference type="InterPro" id="IPR026444">
    <property type="entry name" value="Secre_tail"/>
</dbReference>
<evidence type="ECO:0000313" key="5">
    <source>
        <dbReference type="Proteomes" id="UP000239800"/>
    </source>
</evidence>
<dbReference type="EMBL" id="MQUB01000001">
    <property type="protein sequence ID" value="PQB04106.1"/>
    <property type="molecule type" value="Genomic_DNA"/>
</dbReference>
<comment type="caution">
    <text evidence="4">The sequence shown here is derived from an EMBL/GenBank/DDBJ whole genome shotgun (WGS) entry which is preliminary data.</text>
</comment>
<feature type="domain" description="DUF4397" evidence="2">
    <location>
        <begin position="237"/>
        <end position="318"/>
    </location>
</feature>
<evidence type="ECO:0000259" key="2">
    <source>
        <dbReference type="Pfam" id="PF14344"/>
    </source>
</evidence>
<keyword evidence="5" id="KW-1185">Reference proteome</keyword>
<feature type="domain" description="Secretion system C-terminal sorting" evidence="3">
    <location>
        <begin position="931"/>
        <end position="999"/>
    </location>
</feature>
<feature type="domain" description="DUF4397" evidence="2">
    <location>
        <begin position="465"/>
        <end position="593"/>
    </location>
</feature>
<dbReference type="Pfam" id="PF18962">
    <property type="entry name" value="Por_Secre_tail"/>
    <property type="match status" value="1"/>
</dbReference>
<evidence type="ECO:0008006" key="6">
    <source>
        <dbReference type="Google" id="ProtNLM"/>
    </source>
</evidence>
<dbReference type="InterPro" id="IPR025510">
    <property type="entry name" value="DUF4397"/>
</dbReference>
<dbReference type="AlphaFoldDB" id="A0A2S7KNA0"/>
<evidence type="ECO:0000256" key="1">
    <source>
        <dbReference type="ARBA" id="ARBA00022729"/>
    </source>
</evidence>
<reference evidence="4 5" key="1">
    <citation type="submission" date="2016-11" db="EMBL/GenBank/DDBJ databases">
        <title>Trade-off between light-utilization and light-protection in marine flavobacteria.</title>
        <authorList>
            <person name="Kumagai Y."/>
        </authorList>
    </citation>
    <scope>NUCLEOTIDE SEQUENCE [LARGE SCALE GENOMIC DNA]</scope>
    <source>
        <strain evidence="4 5">NBRC 107741</strain>
    </source>
</reference>
<dbReference type="Pfam" id="PF14344">
    <property type="entry name" value="DUF4397"/>
    <property type="match status" value="5"/>
</dbReference>
<organism evidence="4 5">
    <name type="scientific">Aureitalea marina</name>
    <dbReference type="NCBI Taxonomy" id="930804"/>
    <lineage>
        <taxon>Bacteria</taxon>
        <taxon>Pseudomonadati</taxon>
        <taxon>Bacteroidota</taxon>
        <taxon>Flavobacteriia</taxon>
        <taxon>Flavobacteriales</taxon>
        <taxon>Flavobacteriaceae</taxon>
        <taxon>Aureitalea</taxon>
    </lineage>
</organism>
<feature type="domain" description="DUF4397" evidence="2">
    <location>
        <begin position="123"/>
        <end position="183"/>
    </location>
</feature>
<feature type="domain" description="DUF4397" evidence="2">
    <location>
        <begin position="10"/>
        <end position="93"/>
    </location>
</feature>
<evidence type="ECO:0000313" key="4">
    <source>
        <dbReference type="EMBL" id="PQB04106.1"/>
    </source>
</evidence>
<gene>
    <name evidence="4" type="ORF">BST85_03710</name>
</gene>
<feature type="domain" description="DUF4397" evidence="2">
    <location>
        <begin position="805"/>
        <end position="888"/>
    </location>
</feature>
<accession>A0A2S7KNA0</accession>
<dbReference type="NCBIfam" id="TIGR04183">
    <property type="entry name" value="Por_Secre_tail"/>
    <property type="match status" value="1"/>
</dbReference>
<evidence type="ECO:0000259" key="3">
    <source>
        <dbReference type="Pfam" id="PF18962"/>
    </source>
</evidence>
<protein>
    <recommendedName>
        <fullName evidence="6">DUF4397 domain-containing protein</fullName>
    </recommendedName>
</protein>
<name>A0A2S7KNA0_9FLAO</name>
<keyword evidence="1" id="KW-0732">Signal</keyword>
<proteinExistence type="predicted"/>